<reference evidence="3" key="1">
    <citation type="submission" date="2016-10" db="EMBL/GenBank/DDBJ databases">
        <authorList>
            <person name="Varghese N."/>
            <person name="Submissions S."/>
        </authorList>
    </citation>
    <scope>NUCLEOTIDE SEQUENCE [LARGE SCALE GENOMIC DNA]</scope>
    <source>
        <strain evidence="3">DSM 10014</strain>
    </source>
</reference>
<dbReference type="RefSeq" id="WP_074634472.1">
    <property type="nucleotide sequence ID" value="NZ_CP160849.1"/>
</dbReference>
<organism evidence="2 3">
    <name type="scientific">Sulfitobacter pontiacus</name>
    <dbReference type="NCBI Taxonomy" id="60137"/>
    <lineage>
        <taxon>Bacteria</taxon>
        <taxon>Pseudomonadati</taxon>
        <taxon>Pseudomonadota</taxon>
        <taxon>Alphaproteobacteria</taxon>
        <taxon>Rhodobacterales</taxon>
        <taxon>Roseobacteraceae</taxon>
        <taxon>Sulfitobacter</taxon>
    </lineage>
</organism>
<proteinExistence type="predicted"/>
<evidence type="ECO:0000313" key="3">
    <source>
        <dbReference type="Proteomes" id="UP000183076"/>
    </source>
</evidence>
<protein>
    <submittedName>
        <fullName evidence="2">Uncharacterized protein</fullName>
    </submittedName>
</protein>
<evidence type="ECO:0000313" key="2">
    <source>
        <dbReference type="EMBL" id="SDW03954.1"/>
    </source>
</evidence>
<dbReference type="Proteomes" id="UP000183076">
    <property type="component" value="Unassembled WGS sequence"/>
</dbReference>
<dbReference type="STRING" id="60137.SAMN04488041_101136"/>
<evidence type="ECO:0000256" key="1">
    <source>
        <dbReference type="SAM" id="MobiDB-lite"/>
    </source>
</evidence>
<sequence>MRHLKNLFKRKSVPTLLLDSDDLGQTPRKQEPRPQPQKTAQTAVPRPDAVPPSPHEMLSIDCPDPTAEDRLCDENHQLGQGLVRQENWAALSKVIRAADADSTLTPGSMPVAELIAYGARADVVMATEHAIEDVDSGFAKALLSGIEDFEHVLDEHQDDYVVACVVAQAHIDIGWAWRGKGGSNVLPQRNRDACIAHFERAGEIIAPFIAQHPTSALVAATCCAHASGPFNHQGGLRESYEKLIMLNPLNPRPMRALGNHLLPRHHGGYSELELEARRTAARVQNVWGAGGYTWVMFDAICSDDTACANLDVDYFIDGLRDILAHHSTAYFANLLAAYCANMTSFGGGGNERADSIRARIGACTEWIIRAHLTELHPMIWAHAAHGFDNNLRIRSPHKFAASGREDAMQVMTSLFRSELASGQRIVFTSKGPQATPA</sequence>
<dbReference type="GeneID" id="94019457"/>
<accession>A0A1H2QB98</accession>
<feature type="region of interest" description="Disordered" evidence="1">
    <location>
        <begin position="15"/>
        <end position="67"/>
    </location>
</feature>
<gene>
    <name evidence="2" type="ORF">SAMN04488041_101136</name>
</gene>
<dbReference type="EMBL" id="FNNB01000001">
    <property type="protein sequence ID" value="SDW03954.1"/>
    <property type="molecule type" value="Genomic_DNA"/>
</dbReference>
<dbReference type="AlphaFoldDB" id="A0A1H2QB98"/>
<name>A0A1H2QB98_9RHOB</name>